<feature type="transmembrane region" description="Helical" evidence="1">
    <location>
        <begin position="21"/>
        <end position="41"/>
    </location>
</feature>
<keyword evidence="1" id="KW-1133">Transmembrane helix</keyword>
<proteinExistence type="predicted"/>
<protein>
    <recommendedName>
        <fullName evidence="2">2TM domain-containing protein</fullName>
    </recommendedName>
</protein>
<accession>A0A6P0UCD2</accession>
<dbReference type="RefSeq" id="WP_163693325.1">
    <property type="nucleotide sequence ID" value="NZ_FXTW01000002.1"/>
</dbReference>
<reference evidence="3 4" key="1">
    <citation type="submission" date="2020-01" db="EMBL/GenBank/DDBJ databases">
        <title>Muriicola jejuensis KCTC 22299.</title>
        <authorList>
            <person name="Wang G."/>
        </authorList>
    </citation>
    <scope>NUCLEOTIDE SEQUENCE [LARGE SCALE GENOMIC DNA]</scope>
    <source>
        <strain evidence="3 4">KCTC 22299</strain>
    </source>
</reference>
<evidence type="ECO:0000313" key="4">
    <source>
        <dbReference type="Proteomes" id="UP000468443"/>
    </source>
</evidence>
<dbReference type="Proteomes" id="UP000468443">
    <property type="component" value="Unassembled WGS sequence"/>
</dbReference>
<keyword evidence="1" id="KW-0812">Transmembrane</keyword>
<gene>
    <name evidence="3" type="ORF">GWK09_10390</name>
</gene>
<dbReference type="AlphaFoldDB" id="A0A6P0UCD2"/>
<evidence type="ECO:0000256" key="1">
    <source>
        <dbReference type="SAM" id="Phobius"/>
    </source>
</evidence>
<keyword evidence="1" id="KW-0472">Membrane</keyword>
<feature type="domain" description="2TM" evidence="2">
    <location>
        <begin position="10"/>
        <end position="105"/>
    </location>
</feature>
<name>A0A6P0UCD2_9FLAO</name>
<evidence type="ECO:0000313" key="3">
    <source>
        <dbReference type="EMBL" id="NER10925.1"/>
    </source>
</evidence>
<keyword evidence="4" id="KW-1185">Reference proteome</keyword>
<feature type="transmembrane region" description="Helical" evidence="1">
    <location>
        <begin position="61"/>
        <end position="82"/>
    </location>
</feature>
<comment type="caution">
    <text evidence="3">The sequence shown here is derived from an EMBL/GenBank/DDBJ whole genome shotgun (WGS) entry which is preliminary data.</text>
</comment>
<evidence type="ECO:0000259" key="2">
    <source>
        <dbReference type="Pfam" id="PF13239"/>
    </source>
</evidence>
<organism evidence="3 4">
    <name type="scientific">Muriicola jejuensis</name>
    <dbReference type="NCBI Taxonomy" id="504488"/>
    <lineage>
        <taxon>Bacteria</taxon>
        <taxon>Pseudomonadati</taxon>
        <taxon>Bacteroidota</taxon>
        <taxon>Flavobacteriia</taxon>
        <taxon>Flavobacteriales</taxon>
        <taxon>Flavobacteriaceae</taxon>
        <taxon>Muriicola</taxon>
    </lineage>
</organism>
<dbReference type="Pfam" id="PF13239">
    <property type="entry name" value="2TM"/>
    <property type="match status" value="1"/>
</dbReference>
<dbReference type="InterPro" id="IPR025698">
    <property type="entry name" value="2TM_dom"/>
</dbReference>
<dbReference type="EMBL" id="JAABOP010000002">
    <property type="protein sequence ID" value="NER10925.1"/>
    <property type="molecule type" value="Genomic_DNA"/>
</dbReference>
<sequence>MENTGLTAYKKAQERVRRIKGFYKHLTAYLIVNTIIVIEGLRGIGILEMKMNDLDPAFLEWLFWNVLAVPVLWGIGLLFHGLRVFGPQMKFVKEWEENQIRRWMEKEEGPRWQ</sequence>